<reference evidence="2" key="1">
    <citation type="journal article" date="2023" name="Commun. Biol.">
        <title>Genome analysis of Parmales, the sister group of diatoms, reveals the evolutionary specialization of diatoms from phago-mixotrophs to photoautotrophs.</title>
        <authorList>
            <person name="Ban H."/>
            <person name="Sato S."/>
            <person name="Yoshikawa S."/>
            <person name="Yamada K."/>
            <person name="Nakamura Y."/>
            <person name="Ichinomiya M."/>
            <person name="Sato N."/>
            <person name="Blanc-Mathieu R."/>
            <person name="Endo H."/>
            <person name="Kuwata A."/>
            <person name="Ogata H."/>
        </authorList>
    </citation>
    <scope>NUCLEOTIDE SEQUENCE [LARGE SCALE GENOMIC DNA]</scope>
    <source>
        <strain evidence="2">NIES 3700</strain>
    </source>
</reference>
<comment type="caution">
    <text evidence="1">The sequence shown here is derived from an EMBL/GenBank/DDBJ whole genome shotgun (WGS) entry which is preliminary data.</text>
</comment>
<organism evidence="1 2">
    <name type="scientific">Triparma laevis f. longispina</name>
    <dbReference type="NCBI Taxonomy" id="1714387"/>
    <lineage>
        <taxon>Eukaryota</taxon>
        <taxon>Sar</taxon>
        <taxon>Stramenopiles</taxon>
        <taxon>Ochrophyta</taxon>
        <taxon>Bolidophyceae</taxon>
        <taxon>Parmales</taxon>
        <taxon>Triparmaceae</taxon>
        <taxon>Triparma</taxon>
    </lineage>
</organism>
<sequence length="92" mass="10113">MQLSSSPTLLDALPKAKQASKISSFLGSFFFFFFPRTFFSTTTGIANSKTSKILLHAATLSDVSTMKSGLHSFANSFSFTRFSDLAIVFRLL</sequence>
<proteinExistence type="predicted"/>
<accession>A0A9W6ZNV0</accession>
<dbReference type="Proteomes" id="UP001165122">
    <property type="component" value="Unassembled WGS sequence"/>
</dbReference>
<dbReference type="AlphaFoldDB" id="A0A9W6ZNV0"/>
<dbReference type="EMBL" id="BRXW01000472">
    <property type="protein sequence ID" value="GMH57807.1"/>
    <property type="molecule type" value="Genomic_DNA"/>
</dbReference>
<gene>
    <name evidence="1" type="ORF">TrLO_g10740</name>
</gene>
<evidence type="ECO:0000313" key="2">
    <source>
        <dbReference type="Proteomes" id="UP001165122"/>
    </source>
</evidence>
<evidence type="ECO:0000313" key="1">
    <source>
        <dbReference type="EMBL" id="GMH57807.1"/>
    </source>
</evidence>
<keyword evidence="2" id="KW-1185">Reference proteome</keyword>
<protein>
    <submittedName>
        <fullName evidence="1">Uncharacterized protein</fullName>
    </submittedName>
</protein>
<name>A0A9W6ZNV0_9STRA</name>